<organism evidence="4 5">
    <name type="scientific">Bacillus changyiensis</name>
    <dbReference type="NCBI Taxonomy" id="3004103"/>
    <lineage>
        <taxon>Bacteria</taxon>
        <taxon>Bacillati</taxon>
        <taxon>Bacillota</taxon>
        <taxon>Bacilli</taxon>
        <taxon>Bacillales</taxon>
        <taxon>Bacillaceae</taxon>
        <taxon>Bacillus</taxon>
    </lineage>
</organism>
<evidence type="ECO:0000256" key="1">
    <source>
        <dbReference type="ARBA" id="ARBA00022801"/>
    </source>
</evidence>
<dbReference type="EC" id="3.1.4.58" evidence="2"/>
<dbReference type="SUPFAM" id="SSF55144">
    <property type="entry name" value="LigT-like"/>
    <property type="match status" value="1"/>
</dbReference>
<keyword evidence="1 2" id="KW-0378">Hydrolase</keyword>
<dbReference type="InterPro" id="IPR004175">
    <property type="entry name" value="RNA_CPDase"/>
</dbReference>
<proteinExistence type="inferred from homology"/>
<dbReference type="Gene3D" id="3.90.1140.10">
    <property type="entry name" value="Cyclic phosphodiesterase"/>
    <property type="match status" value="1"/>
</dbReference>
<feature type="active site" description="Proton acceptor" evidence="2">
    <location>
        <position position="129"/>
    </location>
</feature>
<feature type="active site" description="Proton donor" evidence="2">
    <location>
        <position position="43"/>
    </location>
</feature>
<protein>
    <recommendedName>
        <fullName evidence="2">RNA 2',3'-cyclic phosphodiesterase</fullName>
        <shortName evidence="2">RNA 2',3'-CPDase</shortName>
        <ecNumber evidence="2">3.1.4.58</ecNumber>
    </recommendedName>
</protein>
<dbReference type="PANTHER" id="PTHR35561:SF1">
    <property type="entry name" value="RNA 2',3'-CYCLIC PHOSPHODIESTERASE"/>
    <property type="match status" value="1"/>
</dbReference>
<feature type="short sequence motif" description="HXTX 2" evidence="2">
    <location>
        <begin position="129"/>
        <end position="132"/>
    </location>
</feature>
<reference evidence="4 5" key="1">
    <citation type="submission" date="2023-01" db="EMBL/GenBank/DDBJ databases">
        <title>Bacillus changyiensis sp. nov., isolated from a coastal deposit.</title>
        <authorList>
            <person name="Xiao G."/>
            <person name="Lai Q."/>
            <person name="Hu Z."/>
            <person name="Shao Z."/>
        </authorList>
    </citation>
    <scope>NUCLEOTIDE SEQUENCE [LARGE SCALE GENOMIC DNA]</scope>
    <source>
        <strain evidence="4 5">CLL-7-23</strain>
    </source>
</reference>
<name>A0ABT4X6D6_9BACI</name>
<dbReference type="NCBIfam" id="TIGR02258">
    <property type="entry name" value="2_5_ligase"/>
    <property type="match status" value="1"/>
</dbReference>
<comment type="catalytic activity">
    <reaction evidence="2">
        <text>a 3'-end 2',3'-cyclophospho-ribonucleotide-RNA + H2O = a 3'-end 2'-phospho-ribonucleotide-RNA + H(+)</text>
        <dbReference type="Rhea" id="RHEA:11828"/>
        <dbReference type="Rhea" id="RHEA-COMP:10464"/>
        <dbReference type="Rhea" id="RHEA-COMP:17353"/>
        <dbReference type="ChEBI" id="CHEBI:15377"/>
        <dbReference type="ChEBI" id="CHEBI:15378"/>
        <dbReference type="ChEBI" id="CHEBI:83064"/>
        <dbReference type="ChEBI" id="CHEBI:173113"/>
        <dbReference type="EC" id="3.1.4.58"/>
    </reaction>
</comment>
<keyword evidence="5" id="KW-1185">Reference proteome</keyword>
<dbReference type="EMBL" id="JAQKAB010000007">
    <property type="protein sequence ID" value="MDA7027284.1"/>
    <property type="molecule type" value="Genomic_DNA"/>
</dbReference>
<sequence>MSVQPHYFIGIPFPAELSEHLQQMMKNDPDFSFHKWVHPLDYHLTLVFLGSADRDQLLALENKLQLIAEHISSFRLTLKKTGTFGKSSQPRIFYVEPEYSKILLHVREKVKRAASEVGFVIENRPFHPHITIARKWKSTVPFHGHTKTLKNEISFTAKQFVIFATHLDQLPKYEHKTVIVFGEQMATDEQDSEMKNNGTDY</sequence>
<feature type="short sequence motif" description="HXTX 1" evidence="2">
    <location>
        <begin position="43"/>
        <end position="46"/>
    </location>
</feature>
<gene>
    <name evidence="4" type="primary">thpR</name>
    <name evidence="4" type="ORF">PJ311_11760</name>
</gene>
<feature type="domain" description="Phosphoesterase HXTX" evidence="3">
    <location>
        <begin position="98"/>
        <end position="171"/>
    </location>
</feature>
<dbReference type="Proteomes" id="UP001211894">
    <property type="component" value="Unassembled WGS sequence"/>
</dbReference>
<dbReference type="Pfam" id="PF02834">
    <property type="entry name" value="LigT_PEase"/>
    <property type="match status" value="2"/>
</dbReference>
<accession>A0ABT4X6D6</accession>
<comment type="caution">
    <text evidence="4">The sequence shown here is derived from an EMBL/GenBank/DDBJ whole genome shotgun (WGS) entry which is preliminary data.</text>
</comment>
<comment type="function">
    <text evidence="2">Hydrolyzes RNA 2',3'-cyclic phosphodiester to an RNA 2'-phosphomonoester.</text>
</comment>
<dbReference type="InterPro" id="IPR014051">
    <property type="entry name" value="Phosphoesterase_HXTX"/>
</dbReference>
<dbReference type="RefSeq" id="WP_271341127.1">
    <property type="nucleotide sequence ID" value="NZ_JAQKAB010000007.1"/>
</dbReference>
<dbReference type="HAMAP" id="MF_01940">
    <property type="entry name" value="RNA_CPDase"/>
    <property type="match status" value="1"/>
</dbReference>
<evidence type="ECO:0000313" key="5">
    <source>
        <dbReference type="Proteomes" id="UP001211894"/>
    </source>
</evidence>
<evidence type="ECO:0000256" key="2">
    <source>
        <dbReference type="HAMAP-Rule" id="MF_01940"/>
    </source>
</evidence>
<dbReference type="PANTHER" id="PTHR35561">
    <property type="entry name" value="RNA 2',3'-CYCLIC PHOSPHODIESTERASE"/>
    <property type="match status" value="1"/>
</dbReference>
<evidence type="ECO:0000259" key="3">
    <source>
        <dbReference type="Pfam" id="PF02834"/>
    </source>
</evidence>
<evidence type="ECO:0000313" key="4">
    <source>
        <dbReference type="EMBL" id="MDA7027284.1"/>
    </source>
</evidence>
<dbReference type="InterPro" id="IPR009097">
    <property type="entry name" value="Cyclic_Pdiesterase"/>
</dbReference>
<comment type="similarity">
    <text evidence="2">Belongs to the 2H phosphoesterase superfamily. ThpR family.</text>
</comment>
<feature type="domain" description="Phosphoesterase HXTX" evidence="3">
    <location>
        <begin position="14"/>
        <end position="94"/>
    </location>
</feature>